<geneLocation type="plasmid" evidence="1 2">
    <name>pl78</name>
</geneLocation>
<evidence type="ECO:0008006" key="3">
    <source>
        <dbReference type="Google" id="ProtNLM"/>
    </source>
</evidence>
<accession>A0A2S1LYG2</accession>
<gene>
    <name evidence="1" type="ORF">CR532_04700</name>
</gene>
<proteinExistence type="predicted"/>
<sequence>MRIVTLILFVLMSILIACSNLNPGEEIEIIHESNLGKVGVRMTLTNNLGSLIIYYNNDNNARGTYSLDFNILADIPLNLLRVSFNDVPLDPNALYDPDEQLPFDGKQYKLPFDDSITKTGFLVKLDTDLGEHLRLAEFARGEEGLKFNVECVERESGIARDVSFDVSLEGGKQFFNLIDQHFSNS</sequence>
<reference evidence="1 2" key="1">
    <citation type="submission" date="2018-01" db="EMBL/GenBank/DDBJ databases">
        <title>Genome sequence of Borrelia tachyglossi.</title>
        <authorList>
            <person name="Gofton A.W."/>
        </authorList>
    </citation>
    <scope>NUCLEOTIDE SEQUENCE [LARGE SCALE GENOMIC DNA]</scope>
    <source>
        <strain evidence="1 2">Bc-F10-1268</strain>
        <plasmid evidence="1 2">pl78</plasmid>
    </source>
</reference>
<dbReference type="EMBL" id="CP025786">
    <property type="protein sequence ID" value="AWG43300.1"/>
    <property type="molecule type" value="Genomic_DNA"/>
</dbReference>
<evidence type="ECO:0000313" key="2">
    <source>
        <dbReference type="Proteomes" id="UP000244655"/>
    </source>
</evidence>
<protein>
    <recommendedName>
        <fullName evidence="3">Lipoprotein</fullName>
    </recommendedName>
</protein>
<keyword evidence="2" id="KW-1185">Reference proteome</keyword>
<keyword evidence="1" id="KW-0614">Plasmid</keyword>
<dbReference type="PROSITE" id="PS51257">
    <property type="entry name" value="PROKAR_LIPOPROTEIN"/>
    <property type="match status" value="1"/>
</dbReference>
<evidence type="ECO:0000313" key="1">
    <source>
        <dbReference type="EMBL" id="AWG43300.1"/>
    </source>
</evidence>
<dbReference type="Proteomes" id="UP000244655">
    <property type="component" value="Plasmid pl78"/>
</dbReference>
<dbReference type="AlphaFoldDB" id="A0A2S1LYG2"/>
<name>A0A2S1LYG2_9SPIR</name>
<organism evidence="1 2">
    <name type="scientific">Candidatus Borreliella tachyglossi</name>
    <dbReference type="NCBI Taxonomy" id="1964448"/>
    <lineage>
        <taxon>Bacteria</taxon>
        <taxon>Pseudomonadati</taxon>
        <taxon>Spirochaetota</taxon>
        <taxon>Spirochaetia</taxon>
        <taxon>Spirochaetales</taxon>
        <taxon>Borreliaceae</taxon>
        <taxon>Borreliella</taxon>
    </lineage>
</organism>